<dbReference type="Proteomes" id="UP000095342">
    <property type="component" value="Chromosome"/>
</dbReference>
<dbReference type="AlphaFoldDB" id="A0A1D8K5U9"/>
<organism evidence="1 2">
    <name type="scientific">Acidihalobacter aeolianus</name>
    <dbReference type="NCBI Taxonomy" id="2792603"/>
    <lineage>
        <taxon>Bacteria</taxon>
        <taxon>Pseudomonadati</taxon>
        <taxon>Pseudomonadota</taxon>
        <taxon>Gammaproteobacteria</taxon>
        <taxon>Chromatiales</taxon>
        <taxon>Ectothiorhodospiraceae</taxon>
        <taxon>Acidihalobacter</taxon>
    </lineage>
</organism>
<reference evidence="1 2" key="1">
    <citation type="submission" date="2016-09" db="EMBL/GenBank/DDBJ databases">
        <title>Acidihalobacter prosperus V6 (DSM14174).</title>
        <authorList>
            <person name="Khaleque H.N."/>
            <person name="Ramsay J.P."/>
            <person name="Murphy R.J.T."/>
            <person name="Kaksonen A.H."/>
            <person name="Boxall N.J."/>
            <person name="Watkin E.L.J."/>
        </authorList>
    </citation>
    <scope>NUCLEOTIDE SEQUENCE [LARGE SCALE GENOMIC DNA]</scope>
    <source>
        <strain evidence="1 2">V6</strain>
    </source>
</reference>
<dbReference type="RefSeq" id="WP_070071926.1">
    <property type="nucleotide sequence ID" value="NZ_CP017448.1"/>
</dbReference>
<name>A0A1D8K5U9_9GAMM</name>
<gene>
    <name evidence="1" type="ORF">BJI67_03935</name>
</gene>
<dbReference type="EMBL" id="CP017448">
    <property type="protein sequence ID" value="AOV16333.1"/>
    <property type="molecule type" value="Genomic_DNA"/>
</dbReference>
<dbReference type="KEGG" id="aaeo:BJI67_03935"/>
<evidence type="ECO:0000313" key="1">
    <source>
        <dbReference type="EMBL" id="AOV16333.1"/>
    </source>
</evidence>
<evidence type="ECO:0000313" key="2">
    <source>
        <dbReference type="Proteomes" id="UP000095342"/>
    </source>
</evidence>
<protein>
    <submittedName>
        <fullName evidence="1">Uncharacterized protein</fullName>
    </submittedName>
</protein>
<accession>A0A1D8K5U9</accession>
<keyword evidence="2" id="KW-1185">Reference proteome</keyword>
<sequence length="177" mass="20439">MTATEGATEEELTRALTYAGFVLVAFELVKDIIVNPIKAFYQDTTFDEGMPFKSYEEDVLSRHKNQFEACLLYLRDFMEAIDSEDVLTIQALRKHRNDLAHDLPNMLGNIDVEDHLPLLQKTDKALFKLSNYRTYIEIGSDPAFQNKGIDWDTIKGPEYELFEEIINKVKTLRGVRK</sequence>
<proteinExistence type="predicted"/>